<gene>
    <name evidence="2" type="ORF">IAB03_05835</name>
</gene>
<dbReference type="EMBL" id="DVNA01000133">
    <property type="protein sequence ID" value="HIU55310.1"/>
    <property type="molecule type" value="Genomic_DNA"/>
</dbReference>
<keyword evidence="2" id="KW-0378">Hydrolase</keyword>
<name>A0A9D1SCR0_9BACT</name>
<dbReference type="InterPro" id="IPR000086">
    <property type="entry name" value="NUDIX_hydrolase_dom"/>
</dbReference>
<feature type="non-terminal residue" evidence="2">
    <location>
        <position position="1"/>
    </location>
</feature>
<organism evidence="2 3">
    <name type="scientific">Candidatus Gallibacteroides avistercoris</name>
    <dbReference type="NCBI Taxonomy" id="2840833"/>
    <lineage>
        <taxon>Bacteria</taxon>
        <taxon>Pseudomonadati</taxon>
        <taxon>Bacteroidota</taxon>
        <taxon>Bacteroidia</taxon>
        <taxon>Bacteroidales</taxon>
        <taxon>Bacteroidaceae</taxon>
        <taxon>Bacteroidaceae incertae sedis</taxon>
        <taxon>Candidatus Gallibacteroides</taxon>
    </lineage>
</organism>
<protein>
    <submittedName>
        <fullName evidence="2">NUDIX hydrolase</fullName>
    </submittedName>
</protein>
<accession>A0A9D1SCR0</accession>
<dbReference type="InterPro" id="IPR015797">
    <property type="entry name" value="NUDIX_hydrolase-like_dom_sf"/>
</dbReference>
<evidence type="ECO:0000313" key="2">
    <source>
        <dbReference type="EMBL" id="HIU55310.1"/>
    </source>
</evidence>
<dbReference type="PROSITE" id="PS51462">
    <property type="entry name" value="NUDIX"/>
    <property type="match status" value="1"/>
</dbReference>
<dbReference type="GO" id="GO:0016787">
    <property type="term" value="F:hydrolase activity"/>
    <property type="evidence" value="ECO:0007669"/>
    <property type="project" value="UniProtKB-KW"/>
</dbReference>
<reference evidence="2" key="1">
    <citation type="submission" date="2020-10" db="EMBL/GenBank/DDBJ databases">
        <authorList>
            <person name="Gilroy R."/>
        </authorList>
    </citation>
    <scope>NUCLEOTIDE SEQUENCE</scope>
    <source>
        <strain evidence="2">CHK158-818</strain>
    </source>
</reference>
<feature type="domain" description="Nudix hydrolase" evidence="1">
    <location>
        <begin position="1"/>
        <end position="123"/>
    </location>
</feature>
<reference evidence="2" key="2">
    <citation type="journal article" date="2021" name="PeerJ">
        <title>Extensive microbial diversity within the chicken gut microbiome revealed by metagenomics and culture.</title>
        <authorList>
            <person name="Gilroy R."/>
            <person name="Ravi A."/>
            <person name="Getino M."/>
            <person name="Pursley I."/>
            <person name="Horton D.L."/>
            <person name="Alikhan N.F."/>
            <person name="Baker D."/>
            <person name="Gharbi K."/>
            <person name="Hall N."/>
            <person name="Watson M."/>
            <person name="Adriaenssens E.M."/>
            <person name="Foster-Nyarko E."/>
            <person name="Jarju S."/>
            <person name="Secka A."/>
            <person name="Antonio M."/>
            <person name="Oren A."/>
            <person name="Chaudhuri R.R."/>
            <person name="La Ragione R."/>
            <person name="Hildebrand F."/>
            <person name="Pallen M.J."/>
        </authorList>
    </citation>
    <scope>NUCLEOTIDE SEQUENCE</scope>
    <source>
        <strain evidence="2">CHK158-818</strain>
    </source>
</reference>
<dbReference type="CDD" id="cd02883">
    <property type="entry name" value="NUDIX_Hydrolase"/>
    <property type="match status" value="1"/>
</dbReference>
<evidence type="ECO:0000259" key="1">
    <source>
        <dbReference type="PROSITE" id="PS51462"/>
    </source>
</evidence>
<dbReference type="SUPFAM" id="SSF55811">
    <property type="entry name" value="Nudix"/>
    <property type="match status" value="1"/>
</dbReference>
<evidence type="ECO:0000313" key="3">
    <source>
        <dbReference type="Proteomes" id="UP000824112"/>
    </source>
</evidence>
<proteinExistence type="predicted"/>
<dbReference type="Gene3D" id="3.90.79.10">
    <property type="entry name" value="Nucleoside Triphosphate Pyrophosphohydrolase"/>
    <property type="match status" value="1"/>
</dbReference>
<dbReference type="AlphaFoldDB" id="A0A9D1SCR0"/>
<comment type="caution">
    <text evidence="2">The sequence shown here is derived from an EMBL/GenBank/DDBJ whole genome shotgun (WGS) entry which is preliminary data.</text>
</comment>
<sequence length="151" mass="17619">SSDKLLPSGSGSMDFADLQESQDFREIIIQAAERELHEETNIDANNIQKTEILGFYRDLNRGGKPEFCCLTYLKPNKLELREIITPSQSEQRDDFKTIKIFDGKEFLSSAWDNSLQDSPKEYSLALYMNYFMLCKYFHSTISLYQEENYPQ</sequence>
<dbReference type="Proteomes" id="UP000824112">
    <property type="component" value="Unassembled WGS sequence"/>
</dbReference>